<feature type="domain" description="HipA N-terminal subdomain 1" evidence="1">
    <location>
        <begin position="5"/>
        <end position="95"/>
    </location>
</feature>
<evidence type="ECO:0000259" key="1">
    <source>
        <dbReference type="Pfam" id="PF13657"/>
    </source>
</evidence>
<dbReference type="InterPro" id="IPR017508">
    <property type="entry name" value="HipA_N1"/>
</dbReference>
<proteinExistence type="predicted"/>
<accession>A0A8E6B8Y4</accession>
<gene>
    <name evidence="2" type="ORF">KIH39_10720</name>
</gene>
<protein>
    <submittedName>
        <fullName evidence="2">HipA N-terminal domain-containing protein</fullName>
    </submittedName>
</protein>
<dbReference type="AlphaFoldDB" id="A0A8E6B8Y4"/>
<dbReference type="Proteomes" id="UP000676194">
    <property type="component" value="Chromosome"/>
</dbReference>
<dbReference type="RefSeq" id="WP_213499320.1">
    <property type="nucleotide sequence ID" value="NZ_CP074694.1"/>
</dbReference>
<evidence type="ECO:0000313" key="2">
    <source>
        <dbReference type="EMBL" id="QVL34350.1"/>
    </source>
</evidence>
<evidence type="ECO:0000313" key="3">
    <source>
        <dbReference type="Proteomes" id="UP000676194"/>
    </source>
</evidence>
<dbReference type="NCBIfam" id="TIGR03071">
    <property type="entry name" value="couple_hipA"/>
    <property type="match status" value="1"/>
</dbReference>
<dbReference type="KEGG" id="tsph:KIH39_10720"/>
<sequence>MQQAHVYSRGILAGVLSKDSTGYHFQYLSDYLAQDSREYPPISLNFPKQKSAFKSNFLFPFFYGLLAEGEEKALQCRSLRIDDKDHFARLLKTCEAETTSGVTVKEIP</sequence>
<organism evidence="2 3">
    <name type="scientific">Telmatocola sphagniphila</name>
    <dbReference type="NCBI Taxonomy" id="1123043"/>
    <lineage>
        <taxon>Bacteria</taxon>
        <taxon>Pseudomonadati</taxon>
        <taxon>Planctomycetota</taxon>
        <taxon>Planctomycetia</taxon>
        <taxon>Gemmatales</taxon>
        <taxon>Gemmataceae</taxon>
    </lineage>
</organism>
<keyword evidence="3" id="KW-1185">Reference proteome</keyword>
<name>A0A8E6B8Y4_9BACT</name>
<reference evidence="2" key="1">
    <citation type="submission" date="2021-05" db="EMBL/GenBank/DDBJ databases">
        <title>Complete genome sequence of the cellulolytic planctomycete Telmatocola sphagniphila SP2T and characterization of the first cellulase from planctomycetes.</title>
        <authorList>
            <person name="Rakitin A.L."/>
            <person name="Beletsky A.V."/>
            <person name="Naumoff D.G."/>
            <person name="Kulichevskaya I.S."/>
            <person name="Mardanov A.V."/>
            <person name="Ravin N.V."/>
            <person name="Dedysh S.N."/>
        </authorList>
    </citation>
    <scope>NUCLEOTIDE SEQUENCE</scope>
    <source>
        <strain evidence="2">SP2T</strain>
    </source>
</reference>
<dbReference type="EMBL" id="CP074694">
    <property type="protein sequence ID" value="QVL34350.1"/>
    <property type="molecule type" value="Genomic_DNA"/>
</dbReference>
<dbReference type="Pfam" id="PF13657">
    <property type="entry name" value="Couple_hipA"/>
    <property type="match status" value="1"/>
</dbReference>